<dbReference type="Pfam" id="PF08011">
    <property type="entry name" value="PDDEXK_9"/>
    <property type="match status" value="1"/>
</dbReference>
<dbReference type="InterPro" id="IPR012547">
    <property type="entry name" value="PDDEXK_9"/>
</dbReference>
<proteinExistence type="predicted"/>
<evidence type="ECO:0000313" key="1">
    <source>
        <dbReference type="EMBL" id="RGN03611.1"/>
    </source>
</evidence>
<dbReference type="EMBL" id="QSUC01000060">
    <property type="protein sequence ID" value="RGN03611.1"/>
    <property type="molecule type" value="Genomic_DNA"/>
</dbReference>
<accession>A0AA92T2F5</accession>
<gene>
    <name evidence="2" type="ORF">DWV76_15770</name>
    <name evidence="1" type="ORF">DXB80_13985</name>
</gene>
<protein>
    <submittedName>
        <fullName evidence="1">Uncharacterized protein</fullName>
    </submittedName>
</protein>
<evidence type="ECO:0000313" key="2">
    <source>
        <dbReference type="EMBL" id="RGW39431.1"/>
    </source>
</evidence>
<dbReference type="Proteomes" id="UP000283785">
    <property type="component" value="Unassembled WGS sequence"/>
</dbReference>
<evidence type="ECO:0000313" key="4">
    <source>
        <dbReference type="Proteomes" id="UP000283785"/>
    </source>
</evidence>
<dbReference type="Proteomes" id="UP000261245">
    <property type="component" value="Unassembled WGS sequence"/>
</dbReference>
<dbReference type="AlphaFoldDB" id="A0AA92T2F5"/>
<dbReference type="EMBL" id="QSAG01000056">
    <property type="protein sequence ID" value="RGW39431.1"/>
    <property type="molecule type" value="Genomic_DNA"/>
</dbReference>
<sequence length="56" mass="6370">MVQKFGKTAQEALEQIESKHYADAFAMSGKEIIKVGMSFNIKEDNTIVFDWKSSEI</sequence>
<reference evidence="3 4" key="1">
    <citation type="submission" date="2018-08" db="EMBL/GenBank/DDBJ databases">
        <title>A genome reference for cultivated species of the human gut microbiota.</title>
        <authorList>
            <person name="Zou Y."/>
            <person name="Xue W."/>
            <person name="Luo G."/>
        </authorList>
    </citation>
    <scope>NUCLEOTIDE SEQUENCE [LARGE SCALE GENOMIC DNA]</scope>
    <source>
        <strain evidence="2 4">AF12-50</strain>
        <strain evidence="1 3">OM06-11</strain>
    </source>
</reference>
<organism evidence="1 3">
    <name type="scientific">Segatella copri</name>
    <dbReference type="NCBI Taxonomy" id="165179"/>
    <lineage>
        <taxon>Bacteria</taxon>
        <taxon>Pseudomonadati</taxon>
        <taxon>Bacteroidota</taxon>
        <taxon>Bacteroidia</taxon>
        <taxon>Bacteroidales</taxon>
        <taxon>Prevotellaceae</taxon>
        <taxon>Segatella</taxon>
    </lineage>
</organism>
<comment type="caution">
    <text evidence="1">The sequence shown here is derived from an EMBL/GenBank/DDBJ whole genome shotgun (WGS) entry which is preliminary data.</text>
</comment>
<evidence type="ECO:0000313" key="3">
    <source>
        <dbReference type="Proteomes" id="UP000261245"/>
    </source>
</evidence>
<name>A0AA92T2F5_9BACT</name>
<dbReference type="RefSeq" id="WP_117729564.1">
    <property type="nucleotide sequence ID" value="NZ_QSAG01000056.1"/>
</dbReference>